<evidence type="ECO:0000256" key="4">
    <source>
        <dbReference type="ARBA" id="ARBA00022475"/>
    </source>
</evidence>
<feature type="transmembrane region" description="Helical" evidence="9">
    <location>
        <begin position="177"/>
        <end position="201"/>
    </location>
</feature>
<evidence type="ECO:0000256" key="7">
    <source>
        <dbReference type="ARBA" id="ARBA00023136"/>
    </source>
</evidence>
<dbReference type="InterPro" id="IPR011701">
    <property type="entry name" value="MFS"/>
</dbReference>
<comment type="subcellular location">
    <subcellularLocation>
        <location evidence="1">Cell membrane</location>
        <topology evidence="1">Multi-pass membrane protein</topology>
    </subcellularLocation>
</comment>
<comment type="similarity">
    <text evidence="2">Belongs to the major facilitator superfamily. Bcr/CmlA family.</text>
</comment>
<evidence type="ECO:0000256" key="2">
    <source>
        <dbReference type="ARBA" id="ARBA00006236"/>
    </source>
</evidence>
<dbReference type="NCBIfam" id="TIGR00710">
    <property type="entry name" value="efflux_Bcr_CflA"/>
    <property type="match status" value="1"/>
</dbReference>
<evidence type="ECO:0000256" key="3">
    <source>
        <dbReference type="ARBA" id="ARBA00022448"/>
    </source>
</evidence>
<feature type="domain" description="Major facilitator superfamily (MFS) profile" evidence="10">
    <location>
        <begin position="53"/>
        <end position="449"/>
    </location>
</feature>
<dbReference type="GO" id="GO:1990961">
    <property type="term" value="P:xenobiotic detoxification by transmembrane export across the plasma membrane"/>
    <property type="evidence" value="ECO:0007669"/>
    <property type="project" value="InterPro"/>
</dbReference>
<feature type="transmembrane region" description="Helical" evidence="9">
    <location>
        <begin position="290"/>
        <end position="314"/>
    </location>
</feature>
<organism evidence="11">
    <name type="scientific">Actinomyces succiniciruminis</name>
    <dbReference type="NCBI Taxonomy" id="1522002"/>
    <lineage>
        <taxon>Bacteria</taxon>
        <taxon>Bacillati</taxon>
        <taxon>Actinomycetota</taxon>
        <taxon>Actinomycetes</taxon>
        <taxon>Actinomycetales</taxon>
        <taxon>Actinomycetaceae</taxon>
        <taxon>Actinomyces</taxon>
    </lineage>
</organism>
<feature type="transmembrane region" description="Helical" evidence="9">
    <location>
        <begin position="256"/>
        <end position="278"/>
    </location>
</feature>
<evidence type="ECO:0000256" key="9">
    <source>
        <dbReference type="SAM" id="Phobius"/>
    </source>
</evidence>
<keyword evidence="7 9" id="KW-0472">Membrane</keyword>
<reference evidence="11" key="1">
    <citation type="submission" date="2014-07" db="EMBL/GenBank/DDBJ databases">
        <authorList>
            <person name="Zhang J.E."/>
            <person name="Yang H."/>
            <person name="Guo J."/>
            <person name="Deng Z."/>
            <person name="Luo H."/>
            <person name="Luo M."/>
            <person name="Zhao B."/>
        </authorList>
    </citation>
    <scope>NUCLEOTIDE SEQUENCE</scope>
    <source>
        <strain evidence="11">AM4</strain>
    </source>
</reference>
<dbReference type="SUPFAM" id="SSF103473">
    <property type="entry name" value="MFS general substrate transporter"/>
    <property type="match status" value="1"/>
</dbReference>
<evidence type="ECO:0000256" key="1">
    <source>
        <dbReference type="ARBA" id="ARBA00004651"/>
    </source>
</evidence>
<gene>
    <name evidence="11" type="ORF">AAM4_1044</name>
</gene>
<evidence type="ECO:0000256" key="6">
    <source>
        <dbReference type="ARBA" id="ARBA00022989"/>
    </source>
</evidence>
<keyword evidence="5 9" id="KW-0812">Transmembrane</keyword>
<keyword evidence="4" id="KW-1003">Cell membrane</keyword>
<keyword evidence="6 9" id="KW-1133">Transmembrane helix</keyword>
<feature type="transmembrane region" description="Helical" evidence="9">
    <location>
        <begin position="354"/>
        <end position="382"/>
    </location>
</feature>
<feature type="region of interest" description="Disordered" evidence="8">
    <location>
        <begin position="1"/>
        <end position="42"/>
    </location>
</feature>
<dbReference type="PROSITE" id="PS50850">
    <property type="entry name" value="MFS"/>
    <property type="match status" value="1"/>
</dbReference>
<dbReference type="PANTHER" id="PTHR23502">
    <property type="entry name" value="MAJOR FACILITATOR SUPERFAMILY"/>
    <property type="match status" value="1"/>
</dbReference>
<sequence length="495" mass="49667">MTTSPSTGPASAQQGKGVTPESASADAQTAEGRAAASADPRDAGLRSSFAPTLLVALAALAAIAPLAMDAYLPAFNQMAADLGVSASTTQLTLTAFLVGVALGQLSIGVLSDRFGRRPLLLWGSVLAFVAGVGTALAPSAAFLLIARFLQGLGGAAGMVLGRAVISDRSRGITAAQALSLVMSIQGVAPVIAPILGGALVGPVGWRGILGVVAAFQGILVLLVAAWVPETLPAEQRHEGGFGVLVDGTRALSKDHVFVRLILINALVYALLTSYLSAAPFMLQGVLGMSTAAYTAVFAVCGLTVTLTVAACGSLAKRISPERQIRLGLIAILVVDVVFAAVCLTRLTGPVSSTALTVATVALFIIHVMALGTCMGNLPAVALGRTGRWAGTGSALLGFIQFVFGGIASPMVGLTGEASGVAFGATIVVVALAANVLGAFGVRDRGEKERLRAEAAAKRAARLGRDQLTQAGRNSADGGPAAADAVAEPATEAAGA</sequence>
<feature type="transmembrane region" description="Helical" evidence="9">
    <location>
        <begin position="88"/>
        <end position="107"/>
    </location>
</feature>
<feature type="transmembrane region" description="Helical" evidence="9">
    <location>
        <begin position="419"/>
        <end position="441"/>
    </location>
</feature>
<protein>
    <submittedName>
        <fullName evidence="11">MFS major facilitator transporter, multidrug:cation symporter</fullName>
    </submittedName>
</protein>
<dbReference type="InterPro" id="IPR036259">
    <property type="entry name" value="MFS_trans_sf"/>
</dbReference>
<dbReference type="GO" id="GO:0005886">
    <property type="term" value="C:plasma membrane"/>
    <property type="evidence" value="ECO:0007669"/>
    <property type="project" value="UniProtKB-SubCell"/>
</dbReference>
<feature type="region of interest" description="Disordered" evidence="8">
    <location>
        <begin position="463"/>
        <end position="495"/>
    </location>
</feature>
<dbReference type="PROSITE" id="PS00216">
    <property type="entry name" value="SUGAR_TRANSPORT_1"/>
    <property type="match status" value="1"/>
</dbReference>
<feature type="transmembrane region" description="Helical" evidence="9">
    <location>
        <begin position="144"/>
        <end position="165"/>
    </location>
</feature>
<dbReference type="InterPro" id="IPR020846">
    <property type="entry name" value="MFS_dom"/>
</dbReference>
<evidence type="ECO:0000313" key="11">
    <source>
        <dbReference type="EMBL" id="CED90876.1"/>
    </source>
</evidence>
<feature type="transmembrane region" description="Helical" evidence="9">
    <location>
        <begin position="49"/>
        <end position="68"/>
    </location>
</feature>
<dbReference type="Pfam" id="PF07690">
    <property type="entry name" value="MFS_1"/>
    <property type="match status" value="1"/>
</dbReference>
<name>A0A1L7RH39_9ACTO</name>
<dbReference type="Gene3D" id="1.20.1720.10">
    <property type="entry name" value="Multidrug resistance protein D"/>
    <property type="match status" value="1"/>
</dbReference>
<proteinExistence type="inferred from homology"/>
<feature type="transmembrane region" description="Helical" evidence="9">
    <location>
        <begin position="119"/>
        <end position="138"/>
    </location>
</feature>
<dbReference type="PANTHER" id="PTHR23502:SF132">
    <property type="entry name" value="POLYAMINE TRANSPORTER 2-RELATED"/>
    <property type="match status" value="1"/>
</dbReference>
<dbReference type="GO" id="GO:0042910">
    <property type="term" value="F:xenobiotic transmembrane transporter activity"/>
    <property type="evidence" value="ECO:0007669"/>
    <property type="project" value="InterPro"/>
</dbReference>
<dbReference type="InterPro" id="IPR004812">
    <property type="entry name" value="Efflux_drug-R_Bcr/CmlA"/>
</dbReference>
<evidence type="ECO:0000259" key="10">
    <source>
        <dbReference type="PROSITE" id="PS50850"/>
    </source>
</evidence>
<dbReference type="AlphaFoldDB" id="A0A1L7RH39"/>
<feature type="compositionally biased region" description="Low complexity" evidence="8">
    <location>
        <begin position="475"/>
        <end position="495"/>
    </location>
</feature>
<feature type="compositionally biased region" description="Polar residues" evidence="8">
    <location>
        <begin position="1"/>
        <end position="27"/>
    </location>
</feature>
<feature type="transmembrane region" description="Helical" evidence="9">
    <location>
        <begin position="207"/>
        <end position="227"/>
    </location>
</feature>
<dbReference type="CDD" id="cd17320">
    <property type="entry name" value="MFS_MdfA_MDR_like"/>
    <property type="match status" value="1"/>
</dbReference>
<feature type="transmembrane region" description="Helical" evidence="9">
    <location>
        <begin position="394"/>
        <end position="413"/>
    </location>
</feature>
<keyword evidence="3" id="KW-0813">Transport</keyword>
<dbReference type="RefSeq" id="WP_210579595.1">
    <property type="nucleotide sequence ID" value="NZ_LK995486.1"/>
</dbReference>
<feature type="transmembrane region" description="Helical" evidence="9">
    <location>
        <begin position="326"/>
        <end position="348"/>
    </location>
</feature>
<dbReference type="EMBL" id="LK995486">
    <property type="protein sequence ID" value="CED90876.1"/>
    <property type="molecule type" value="Genomic_DNA"/>
</dbReference>
<accession>A0A1L7RH39</accession>
<evidence type="ECO:0000256" key="5">
    <source>
        <dbReference type="ARBA" id="ARBA00022692"/>
    </source>
</evidence>
<dbReference type="InterPro" id="IPR005829">
    <property type="entry name" value="Sugar_transporter_CS"/>
</dbReference>
<evidence type="ECO:0000256" key="8">
    <source>
        <dbReference type="SAM" id="MobiDB-lite"/>
    </source>
</evidence>